<feature type="compositionally biased region" description="Basic and acidic residues" evidence="1">
    <location>
        <begin position="95"/>
        <end position="124"/>
    </location>
</feature>
<dbReference type="EMBL" id="JACVVK020000051">
    <property type="protein sequence ID" value="KAK7498421.1"/>
    <property type="molecule type" value="Genomic_DNA"/>
</dbReference>
<accession>A0ABD0LGT7</accession>
<sequence length="257" mass="28877">MMMAREYNDATDSRPVVLYLQISLSLSAWSRRVVPAWSAAILGPSLSGTPFVAFFTRRQQDPPPGRASSPERRQPADTGTRQPISTRLAQSGRNSRIERGDIKADSVGELKSRSRKSRGQDQKSPRPFVSGRHDIADSPLDRPVHCSIKRPGRVLQGLIHDFLALIAIVFASVKVLYPRLLSLRRHLDAALRNRFMISPNKQGISCLHFYESIKVKGHNPRHCLYDTSFAPQKGYCSKKEKGRGQRFSIRTACQTVK</sequence>
<keyword evidence="3" id="KW-1185">Reference proteome</keyword>
<reference evidence="2 3" key="1">
    <citation type="journal article" date="2023" name="Sci. Data">
        <title>Genome assembly of the Korean intertidal mud-creeper Batillaria attramentaria.</title>
        <authorList>
            <person name="Patra A.K."/>
            <person name="Ho P.T."/>
            <person name="Jun S."/>
            <person name="Lee S.J."/>
            <person name="Kim Y."/>
            <person name="Won Y.J."/>
        </authorList>
    </citation>
    <scope>NUCLEOTIDE SEQUENCE [LARGE SCALE GENOMIC DNA]</scope>
    <source>
        <strain evidence="2">Wonlab-2016</strain>
    </source>
</reference>
<gene>
    <name evidence="2" type="ORF">BaRGS_00010375</name>
</gene>
<organism evidence="2 3">
    <name type="scientific">Batillaria attramentaria</name>
    <dbReference type="NCBI Taxonomy" id="370345"/>
    <lineage>
        <taxon>Eukaryota</taxon>
        <taxon>Metazoa</taxon>
        <taxon>Spiralia</taxon>
        <taxon>Lophotrochozoa</taxon>
        <taxon>Mollusca</taxon>
        <taxon>Gastropoda</taxon>
        <taxon>Caenogastropoda</taxon>
        <taxon>Sorbeoconcha</taxon>
        <taxon>Cerithioidea</taxon>
        <taxon>Batillariidae</taxon>
        <taxon>Batillaria</taxon>
    </lineage>
</organism>
<evidence type="ECO:0000313" key="2">
    <source>
        <dbReference type="EMBL" id="KAK7498421.1"/>
    </source>
</evidence>
<dbReference type="AlphaFoldDB" id="A0ABD0LGT7"/>
<dbReference type="Proteomes" id="UP001519460">
    <property type="component" value="Unassembled WGS sequence"/>
</dbReference>
<feature type="compositionally biased region" description="Polar residues" evidence="1">
    <location>
        <begin position="77"/>
        <end position="94"/>
    </location>
</feature>
<feature type="region of interest" description="Disordered" evidence="1">
    <location>
        <begin position="56"/>
        <end position="143"/>
    </location>
</feature>
<evidence type="ECO:0000256" key="1">
    <source>
        <dbReference type="SAM" id="MobiDB-lite"/>
    </source>
</evidence>
<protein>
    <submittedName>
        <fullName evidence="2">Uncharacterized protein</fullName>
    </submittedName>
</protein>
<evidence type="ECO:0000313" key="3">
    <source>
        <dbReference type="Proteomes" id="UP001519460"/>
    </source>
</evidence>
<proteinExistence type="predicted"/>
<feature type="compositionally biased region" description="Basic and acidic residues" evidence="1">
    <location>
        <begin position="131"/>
        <end position="143"/>
    </location>
</feature>
<name>A0ABD0LGT7_9CAEN</name>
<comment type="caution">
    <text evidence="2">The sequence shown here is derived from an EMBL/GenBank/DDBJ whole genome shotgun (WGS) entry which is preliminary data.</text>
</comment>